<keyword evidence="5" id="KW-1185">Reference proteome</keyword>
<sequence>MSKTQNSVQLIGYLGRDPLVTTAKNGSKRAFLRIATNYYRKNKDGTALKKTTWHDIVAWDKKAENIENEFITGSHVLVEGEIDYQTFVKGTQKRYVTRILATKILNLDR</sequence>
<dbReference type="InterPro" id="IPR012340">
    <property type="entry name" value="NA-bd_OB-fold"/>
</dbReference>
<dbReference type="PANTHER" id="PTHR10302">
    <property type="entry name" value="SINGLE-STRANDED DNA-BINDING PROTEIN"/>
    <property type="match status" value="1"/>
</dbReference>
<protein>
    <recommendedName>
        <fullName evidence="2 3">Single-stranded DNA-binding protein</fullName>
    </recommendedName>
</protein>
<evidence type="ECO:0000256" key="2">
    <source>
        <dbReference type="PIRNR" id="PIRNR002070"/>
    </source>
</evidence>
<proteinExistence type="predicted"/>
<dbReference type="GO" id="GO:0003677">
    <property type="term" value="F:DNA binding"/>
    <property type="evidence" value="ECO:0007669"/>
    <property type="project" value="UniProtKB-KW"/>
</dbReference>
<evidence type="ECO:0000256" key="3">
    <source>
        <dbReference type="RuleBase" id="RU000524"/>
    </source>
</evidence>
<dbReference type="PIRSF" id="PIRSF002070">
    <property type="entry name" value="SSB"/>
    <property type="match status" value="1"/>
</dbReference>
<dbReference type="RefSeq" id="WP_161819668.1">
    <property type="nucleotide sequence ID" value="NZ_JAACJS010000015.1"/>
</dbReference>
<comment type="caution">
    <text evidence="4">The sequence shown here is derived from an EMBL/GenBank/DDBJ whole genome shotgun (WGS) entry which is preliminary data.</text>
</comment>
<dbReference type="SUPFAM" id="SSF50249">
    <property type="entry name" value="Nucleic acid-binding proteins"/>
    <property type="match status" value="1"/>
</dbReference>
<organism evidence="4 5">
    <name type="scientific">Sediminibacterium roseum</name>
    <dbReference type="NCBI Taxonomy" id="1978412"/>
    <lineage>
        <taxon>Bacteria</taxon>
        <taxon>Pseudomonadati</taxon>
        <taxon>Bacteroidota</taxon>
        <taxon>Chitinophagia</taxon>
        <taxon>Chitinophagales</taxon>
        <taxon>Chitinophagaceae</taxon>
        <taxon>Sediminibacterium</taxon>
    </lineage>
</organism>
<dbReference type="CDD" id="cd04496">
    <property type="entry name" value="SSB_OBF"/>
    <property type="match status" value="1"/>
</dbReference>
<gene>
    <name evidence="4" type="primary">ssb</name>
    <name evidence="4" type="ORF">GWC95_15755</name>
</gene>
<evidence type="ECO:0000313" key="4">
    <source>
        <dbReference type="EMBL" id="NCI51384.1"/>
    </source>
</evidence>
<dbReference type="Proteomes" id="UP000753802">
    <property type="component" value="Unassembled WGS sequence"/>
</dbReference>
<dbReference type="InterPro" id="IPR011344">
    <property type="entry name" value="ssDNA-bd"/>
</dbReference>
<keyword evidence="1 2" id="KW-0238">DNA-binding</keyword>
<name>A0ABW9ZWJ0_9BACT</name>
<reference evidence="4 5" key="1">
    <citation type="submission" date="2020-01" db="EMBL/GenBank/DDBJ databases">
        <title>Genome analysis.</title>
        <authorList>
            <person name="Wu S."/>
            <person name="Wang G."/>
        </authorList>
    </citation>
    <scope>NUCLEOTIDE SEQUENCE [LARGE SCALE GENOMIC DNA]</scope>
    <source>
        <strain evidence="4 5">SYL130</strain>
    </source>
</reference>
<dbReference type="NCBIfam" id="TIGR00621">
    <property type="entry name" value="ssb"/>
    <property type="match status" value="1"/>
</dbReference>
<evidence type="ECO:0000313" key="5">
    <source>
        <dbReference type="Proteomes" id="UP000753802"/>
    </source>
</evidence>
<evidence type="ECO:0000256" key="1">
    <source>
        <dbReference type="ARBA" id="ARBA00023125"/>
    </source>
</evidence>
<dbReference type="Gene3D" id="2.40.50.140">
    <property type="entry name" value="Nucleic acid-binding proteins"/>
    <property type="match status" value="1"/>
</dbReference>
<accession>A0ABW9ZWJ0</accession>
<dbReference type="InterPro" id="IPR000424">
    <property type="entry name" value="Primosome_PriB/ssb"/>
</dbReference>
<dbReference type="PANTHER" id="PTHR10302:SF0">
    <property type="entry name" value="SINGLE-STRANDED DNA-BINDING PROTEIN, MITOCHONDRIAL"/>
    <property type="match status" value="1"/>
</dbReference>
<dbReference type="PROSITE" id="PS50935">
    <property type="entry name" value="SSB"/>
    <property type="match status" value="1"/>
</dbReference>
<dbReference type="Pfam" id="PF00436">
    <property type="entry name" value="SSB"/>
    <property type="match status" value="1"/>
</dbReference>
<dbReference type="EMBL" id="JAACJS010000015">
    <property type="protein sequence ID" value="NCI51384.1"/>
    <property type="molecule type" value="Genomic_DNA"/>
</dbReference>